<dbReference type="Gene3D" id="2.30.110.10">
    <property type="entry name" value="Electron Transport, Fmn-binding Protein, Chain A"/>
    <property type="match status" value="1"/>
</dbReference>
<comment type="caution">
    <text evidence="14">The sequence shown here is derived from an EMBL/GenBank/DDBJ whole genome shotgun (WGS) entry which is preliminary data.</text>
</comment>
<name>B9XGG5_PEDPL</name>
<feature type="binding site" evidence="10">
    <location>
        <begin position="194"/>
        <end position="196"/>
    </location>
    <ligand>
        <name>substrate</name>
    </ligand>
</feature>
<dbReference type="STRING" id="320771.Cflav_PD3733"/>
<dbReference type="Pfam" id="PF01243">
    <property type="entry name" value="PNPOx_N"/>
    <property type="match status" value="1"/>
</dbReference>
<comment type="subunit">
    <text evidence="4">Homodimer.</text>
</comment>
<dbReference type="AlphaFoldDB" id="B9XGG5"/>
<dbReference type="InterPro" id="IPR019740">
    <property type="entry name" value="Pyridox_Oxase_CS"/>
</dbReference>
<keyword evidence="8" id="KW-0664">Pyridoxine biosynthesis</keyword>
<dbReference type="InterPro" id="IPR011576">
    <property type="entry name" value="Pyridox_Oxase_N"/>
</dbReference>
<evidence type="ECO:0000256" key="4">
    <source>
        <dbReference type="ARBA" id="ARBA00011738"/>
    </source>
</evidence>
<evidence type="ECO:0000256" key="3">
    <source>
        <dbReference type="ARBA" id="ARBA00007301"/>
    </source>
</evidence>
<dbReference type="Proteomes" id="UP000003688">
    <property type="component" value="Unassembled WGS sequence"/>
</dbReference>
<comment type="pathway">
    <text evidence="2">Cofactor metabolism; pyridoxal 5'-phosphate salvage; pyridoxal 5'-phosphate from pyridoxine 5'-phosphate: step 1/1.</text>
</comment>
<evidence type="ECO:0000256" key="8">
    <source>
        <dbReference type="ARBA" id="ARBA00023096"/>
    </source>
</evidence>
<evidence type="ECO:0000256" key="1">
    <source>
        <dbReference type="ARBA" id="ARBA00004738"/>
    </source>
</evidence>
<evidence type="ECO:0000256" key="7">
    <source>
        <dbReference type="ARBA" id="ARBA00023002"/>
    </source>
</evidence>
<feature type="binding site" evidence="11">
    <location>
        <begin position="143"/>
        <end position="144"/>
    </location>
    <ligand>
        <name>FMN</name>
        <dbReference type="ChEBI" id="CHEBI:58210"/>
    </ligand>
</feature>
<dbReference type="InterPro" id="IPR019576">
    <property type="entry name" value="Pyridoxamine_oxidase_dimer_C"/>
</dbReference>
<dbReference type="FunFam" id="2.30.110.10:FF:000005">
    <property type="entry name" value="NAD(P)H-hydrate epimerase"/>
    <property type="match status" value="1"/>
</dbReference>
<feature type="domain" description="Pyridoxamine 5'-phosphate oxidase N-terminal" evidence="12">
    <location>
        <begin position="38"/>
        <end position="158"/>
    </location>
</feature>
<evidence type="ECO:0000313" key="14">
    <source>
        <dbReference type="EMBL" id="EEF61016.1"/>
    </source>
</evidence>
<reference evidence="14 15" key="1">
    <citation type="journal article" date="2011" name="J. Bacteriol.">
        <title>Genome sequence of 'Pedosphaera parvula' Ellin514, an aerobic Verrucomicrobial isolate from pasture soil.</title>
        <authorList>
            <person name="Kant R."/>
            <person name="van Passel M.W."/>
            <person name="Sangwan P."/>
            <person name="Palva A."/>
            <person name="Lucas S."/>
            <person name="Copeland A."/>
            <person name="Lapidus A."/>
            <person name="Glavina Del Rio T."/>
            <person name="Dalin E."/>
            <person name="Tice H."/>
            <person name="Bruce D."/>
            <person name="Goodwin L."/>
            <person name="Pitluck S."/>
            <person name="Chertkov O."/>
            <person name="Larimer F.W."/>
            <person name="Land M.L."/>
            <person name="Hauser L."/>
            <person name="Brettin T.S."/>
            <person name="Detter J.C."/>
            <person name="Han S."/>
            <person name="de Vos W.M."/>
            <person name="Janssen P.H."/>
            <person name="Smidt H."/>
        </authorList>
    </citation>
    <scope>NUCLEOTIDE SEQUENCE [LARGE SCALE GENOMIC DNA]</scope>
    <source>
        <strain evidence="14 15">Ellin514</strain>
    </source>
</reference>
<dbReference type="RefSeq" id="WP_007414911.1">
    <property type="nucleotide sequence ID" value="NZ_ABOX02000012.1"/>
</dbReference>
<keyword evidence="7 14" id="KW-0560">Oxidoreductase</keyword>
<dbReference type="SUPFAM" id="SSF50475">
    <property type="entry name" value="FMN-binding split barrel"/>
    <property type="match status" value="1"/>
</dbReference>
<feature type="binding site" evidence="11">
    <location>
        <position position="86"/>
    </location>
    <ligand>
        <name>FMN</name>
        <dbReference type="ChEBI" id="CHEBI:58210"/>
    </ligand>
</feature>
<evidence type="ECO:0000259" key="12">
    <source>
        <dbReference type="Pfam" id="PF01243"/>
    </source>
</evidence>
<evidence type="ECO:0000256" key="11">
    <source>
        <dbReference type="PIRSR" id="PIRSR000190-2"/>
    </source>
</evidence>
<evidence type="ECO:0000256" key="9">
    <source>
        <dbReference type="NCBIfam" id="TIGR00558"/>
    </source>
</evidence>
<feature type="binding site" evidence="10">
    <location>
        <position position="126"/>
    </location>
    <ligand>
        <name>substrate</name>
    </ligand>
</feature>
<dbReference type="PROSITE" id="PS01064">
    <property type="entry name" value="PYRIDOX_OXIDASE"/>
    <property type="match status" value="1"/>
</dbReference>
<feature type="binding site" evidence="10">
    <location>
        <position position="69"/>
    </location>
    <ligand>
        <name>substrate</name>
    </ligand>
</feature>
<dbReference type="PANTHER" id="PTHR10851:SF0">
    <property type="entry name" value="PYRIDOXINE-5'-PHOSPHATE OXIDASE"/>
    <property type="match status" value="1"/>
</dbReference>
<evidence type="ECO:0000256" key="10">
    <source>
        <dbReference type="PIRSR" id="PIRSR000190-1"/>
    </source>
</evidence>
<dbReference type="NCBIfam" id="NF004231">
    <property type="entry name" value="PRK05679.1"/>
    <property type="match status" value="1"/>
</dbReference>
<dbReference type="NCBIfam" id="TIGR00558">
    <property type="entry name" value="pdxH"/>
    <property type="match status" value="1"/>
</dbReference>
<feature type="binding site" evidence="10">
    <location>
        <position position="130"/>
    </location>
    <ligand>
        <name>substrate</name>
    </ligand>
</feature>
<comment type="cofactor">
    <cofactor evidence="11">
        <name>FMN</name>
        <dbReference type="ChEBI" id="CHEBI:58210"/>
    </cofactor>
    <text evidence="11">Binds 1 FMN per subunit.</text>
</comment>
<gene>
    <name evidence="14" type="ORF">Cflav_PD3733</name>
</gene>
<dbReference type="InterPro" id="IPR012349">
    <property type="entry name" value="Split_barrel_FMN-bd"/>
</dbReference>
<comment type="similarity">
    <text evidence="3">Belongs to the pyridoxamine 5'-phosphate oxidase family.</text>
</comment>
<keyword evidence="5" id="KW-0285">Flavoprotein</keyword>
<dbReference type="GO" id="GO:0008615">
    <property type="term" value="P:pyridoxine biosynthetic process"/>
    <property type="evidence" value="ECO:0007669"/>
    <property type="project" value="UniProtKB-UniRule"/>
</dbReference>
<comment type="pathway">
    <text evidence="1">Cofactor metabolism; pyridoxal 5'-phosphate salvage; pyridoxal 5'-phosphate from pyridoxamine 5'-phosphate: step 1/1.</text>
</comment>
<organism evidence="14 15">
    <name type="scientific">Pedosphaera parvula (strain Ellin514)</name>
    <dbReference type="NCBI Taxonomy" id="320771"/>
    <lineage>
        <taxon>Bacteria</taxon>
        <taxon>Pseudomonadati</taxon>
        <taxon>Verrucomicrobiota</taxon>
        <taxon>Pedosphaerae</taxon>
        <taxon>Pedosphaerales</taxon>
        <taxon>Pedosphaeraceae</taxon>
        <taxon>Pedosphaera</taxon>
    </lineage>
</organism>
<dbReference type="Pfam" id="PF10590">
    <property type="entry name" value="PNP_phzG_C"/>
    <property type="match status" value="1"/>
</dbReference>
<protein>
    <recommendedName>
        <fullName evidence="9">Pyridoxamine 5'-phosphate oxidase</fullName>
        <ecNumber evidence="9">1.4.3.5</ecNumber>
    </recommendedName>
</protein>
<dbReference type="PIRSF" id="PIRSF000190">
    <property type="entry name" value="Pyd_amn-ph_oxd"/>
    <property type="match status" value="1"/>
</dbReference>
<feature type="binding site" evidence="11">
    <location>
        <begin position="79"/>
        <end position="80"/>
    </location>
    <ligand>
        <name>FMN</name>
        <dbReference type="ChEBI" id="CHEBI:58210"/>
    </ligand>
</feature>
<sequence length="216" mass="24735">MTDNLLIADLRREYTLAGLRRADLDQDAIKQFQKWFQQALAGKLTEPNAMTLATANKEGFPSARIVLLKGVDERGFTFFTNYESRKGRELTENPNASLVLYWPEMERQVNIAGTVTRVSREESALYFNSRPKGSRLAAWVSAQSEVIENRAALEEKLTSLSSQHAGEEVPLPPFWGGYCLNPSRIEFWQGRPNRLHDRFRYLRQADGQWTIDRLAP</sequence>
<dbReference type="GO" id="GO:0010181">
    <property type="term" value="F:FMN binding"/>
    <property type="evidence" value="ECO:0007669"/>
    <property type="project" value="UniProtKB-UniRule"/>
</dbReference>
<evidence type="ECO:0000256" key="2">
    <source>
        <dbReference type="ARBA" id="ARBA00005037"/>
    </source>
</evidence>
<proteinExistence type="inferred from homology"/>
<evidence type="ECO:0000313" key="15">
    <source>
        <dbReference type="Proteomes" id="UP000003688"/>
    </source>
</evidence>
<feature type="binding site" evidence="11">
    <location>
        <position position="198"/>
    </location>
    <ligand>
        <name>FMN</name>
        <dbReference type="ChEBI" id="CHEBI:58210"/>
    </ligand>
</feature>
<evidence type="ECO:0000256" key="6">
    <source>
        <dbReference type="ARBA" id="ARBA00022643"/>
    </source>
</evidence>
<dbReference type="PANTHER" id="PTHR10851">
    <property type="entry name" value="PYRIDOXINE-5-PHOSPHATE OXIDASE"/>
    <property type="match status" value="1"/>
</dbReference>
<evidence type="ECO:0000256" key="5">
    <source>
        <dbReference type="ARBA" id="ARBA00022630"/>
    </source>
</evidence>
<feature type="domain" description="Pyridoxine 5'-phosphate oxidase dimerisation C-terminal" evidence="13">
    <location>
        <begin position="175"/>
        <end position="216"/>
    </location>
</feature>
<keyword evidence="15" id="KW-1185">Reference proteome</keyword>
<dbReference type="InterPro" id="IPR000659">
    <property type="entry name" value="Pyridox_Oxase"/>
</dbReference>
<feature type="binding site" evidence="11">
    <location>
        <position position="85"/>
    </location>
    <ligand>
        <name>FMN</name>
        <dbReference type="ChEBI" id="CHEBI:58210"/>
    </ligand>
</feature>
<dbReference type="GO" id="GO:0004733">
    <property type="term" value="F:pyridoxamine phosphate oxidase activity"/>
    <property type="evidence" value="ECO:0007669"/>
    <property type="project" value="UniProtKB-UniRule"/>
</dbReference>
<evidence type="ECO:0000259" key="13">
    <source>
        <dbReference type="Pfam" id="PF10590"/>
    </source>
</evidence>
<dbReference type="EMBL" id="ABOX02000012">
    <property type="protein sequence ID" value="EEF61016.1"/>
    <property type="molecule type" value="Genomic_DNA"/>
</dbReference>
<keyword evidence="6 11" id="KW-0288">FMN</keyword>
<dbReference type="EC" id="1.4.3.5" evidence="9"/>
<feature type="binding site" evidence="10">
    <location>
        <begin position="11"/>
        <end position="14"/>
    </location>
    <ligand>
        <name>substrate</name>
    </ligand>
</feature>
<feature type="binding site" evidence="11">
    <location>
        <position position="188"/>
    </location>
    <ligand>
        <name>FMN</name>
        <dbReference type="ChEBI" id="CHEBI:58210"/>
    </ligand>
</feature>
<dbReference type="HAMAP" id="MF_01629">
    <property type="entry name" value="PdxH"/>
    <property type="match status" value="1"/>
</dbReference>
<feature type="binding site" evidence="11">
    <location>
        <position position="108"/>
    </location>
    <ligand>
        <name>FMN</name>
        <dbReference type="ChEBI" id="CHEBI:58210"/>
    </ligand>
</feature>
<feature type="binding site" evidence="10">
    <location>
        <position position="134"/>
    </location>
    <ligand>
        <name>substrate</name>
    </ligand>
</feature>
<feature type="binding site" evidence="11">
    <location>
        <begin position="64"/>
        <end position="69"/>
    </location>
    <ligand>
        <name>FMN</name>
        <dbReference type="ChEBI" id="CHEBI:58210"/>
    </ligand>
</feature>
<accession>B9XGG5</accession>